<gene>
    <name evidence="2" type="ORF">BaRGS_00029131</name>
</gene>
<evidence type="ECO:0000313" key="2">
    <source>
        <dbReference type="EMBL" id="KAK7479582.1"/>
    </source>
</evidence>
<sequence>MCLSFALLFLSCVIVVATKPCARFEFPTLQDQTFTVEENTTVTLPFRLDAASCVAGDTFTIGISRQQQDYHILTDYCKINTRNETCHSTRPGCSCRVGQGLYSLTKTVDRTDSTTWYWWTGIDMVETTRLTFDIT</sequence>
<dbReference type="EMBL" id="JACVVK020000299">
    <property type="protein sequence ID" value="KAK7479582.1"/>
    <property type="molecule type" value="Genomic_DNA"/>
</dbReference>
<feature type="chain" id="PRO_5044761580" evidence="1">
    <location>
        <begin position="19"/>
        <end position="135"/>
    </location>
</feature>
<accession>A0ABD0JY05</accession>
<keyword evidence="1" id="KW-0732">Signal</keyword>
<feature type="signal peptide" evidence="1">
    <location>
        <begin position="1"/>
        <end position="18"/>
    </location>
</feature>
<reference evidence="2 3" key="1">
    <citation type="journal article" date="2023" name="Sci. Data">
        <title>Genome assembly of the Korean intertidal mud-creeper Batillaria attramentaria.</title>
        <authorList>
            <person name="Patra A.K."/>
            <person name="Ho P.T."/>
            <person name="Jun S."/>
            <person name="Lee S.J."/>
            <person name="Kim Y."/>
            <person name="Won Y.J."/>
        </authorList>
    </citation>
    <scope>NUCLEOTIDE SEQUENCE [LARGE SCALE GENOMIC DNA]</scope>
    <source>
        <strain evidence="2">Wonlab-2016</strain>
    </source>
</reference>
<keyword evidence="3" id="KW-1185">Reference proteome</keyword>
<protein>
    <submittedName>
        <fullName evidence="2">Uncharacterized protein</fullName>
    </submittedName>
</protein>
<name>A0ABD0JY05_9CAEN</name>
<evidence type="ECO:0000313" key="3">
    <source>
        <dbReference type="Proteomes" id="UP001519460"/>
    </source>
</evidence>
<comment type="caution">
    <text evidence="2">The sequence shown here is derived from an EMBL/GenBank/DDBJ whole genome shotgun (WGS) entry which is preliminary data.</text>
</comment>
<feature type="non-terminal residue" evidence="2">
    <location>
        <position position="135"/>
    </location>
</feature>
<organism evidence="2 3">
    <name type="scientific">Batillaria attramentaria</name>
    <dbReference type="NCBI Taxonomy" id="370345"/>
    <lineage>
        <taxon>Eukaryota</taxon>
        <taxon>Metazoa</taxon>
        <taxon>Spiralia</taxon>
        <taxon>Lophotrochozoa</taxon>
        <taxon>Mollusca</taxon>
        <taxon>Gastropoda</taxon>
        <taxon>Caenogastropoda</taxon>
        <taxon>Sorbeoconcha</taxon>
        <taxon>Cerithioidea</taxon>
        <taxon>Batillariidae</taxon>
        <taxon>Batillaria</taxon>
    </lineage>
</organism>
<evidence type="ECO:0000256" key="1">
    <source>
        <dbReference type="SAM" id="SignalP"/>
    </source>
</evidence>
<dbReference type="Proteomes" id="UP001519460">
    <property type="component" value="Unassembled WGS sequence"/>
</dbReference>
<dbReference type="AlphaFoldDB" id="A0ABD0JY05"/>
<proteinExistence type="predicted"/>